<accession>A0A3N5YLL9</accession>
<dbReference type="AlphaFoldDB" id="A0A3N5YLL9"/>
<reference evidence="1 2" key="1">
    <citation type="submission" date="2018-11" db="EMBL/GenBank/DDBJ databases">
        <authorList>
            <person name="Ye M.-Q."/>
            <person name="Du Z.-J."/>
        </authorList>
    </citation>
    <scope>NUCLEOTIDE SEQUENCE [LARGE SCALE GENOMIC DNA]</scope>
    <source>
        <strain evidence="1 2">U0105</strain>
    </source>
</reference>
<proteinExistence type="predicted"/>
<gene>
    <name evidence="1" type="ORF">DRW07_14880</name>
</gene>
<dbReference type="EMBL" id="RPOK01000004">
    <property type="protein sequence ID" value="RPJ66081.1"/>
    <property type="molecule type" value="Genomic_DNA"/>
</dbReference>
<dbReference type="Proteomes" id="UP000275281">
    <property type="component" value="Unassembled WGS sequence"/>
</dbReference>
<protein>
    <submittedName>
        <fullName evidence="1">Uncharacterized protein</fullName>
    </submittedName>
</protein>
<dbReference type="OrthoDB" id="1449602at2"/>
<keyword evidence="2" id="KW-1185">Reference proteome</keyword>
<evidence type="ECO:0000313" key="2">
    <source>
        <dbReference type="Proteomes" id="UP000275281"/>
    </source>
</evidence>
<dbReference type="RefSeq" id="WP_124028711.1">
    <property type="nucleotide sequence ID" value="NZ_JBHRSN010000007.1"/>
</dbReference>
<organism evidence="1 2">
    <name type="scientific">Alteromonas sediminis</name>
    <dbReference type="NCBI Taxonomy" id="2259342"/>
    <lineage>
        <taxon>Bacteria</taxon>
        <taxon>Pseudomonadati</taxon>
        <taxon>Pseudomonadota</taxon>
        <taxon>Gammaproteobacteria</taxon>
        <taxon>Alteromonadales</taxon>
        <taxon>Alteromonadaceae</taxon>
        <taxon>Alteromonas/Salinimonas group</taxon>
        <taxon>Alteromonas</taxon>
    </lineage>
</organism>
<sequence length="143" mass="16289">MNDIEKDRYKKILSLMEAYESKTDSSERESVLEQINEIVKVGEFEVNEYYGSCSLEEFCRSLAIIPCDGNSLNKSVALEIVKDIVECEDIDRQEYLLSKYSDAIEFAFKKNSGFLEDCIFKENISLNEISSKLEGETDGPIAL</sequence>
<evidence type="ECO:0000313" key="1">
    <source>
        <dbReference type="EMBL" id="RPJ66081.1"/>
    </source>
</evidence>
<name>A0A3N5YLL9_9ALTE</name>
<comment type="caution">
    <text evidence="1">The sequence shown here is derived from an EMBL/GenBank/DDBJ whole genome shotgun (WGS) entry which is preliminary data.</text>
</comment>